<evidence type="ECO:0000313" key="2">
    <source>
        <dbReference type="Proteomes" id="UP000790709"/>
    </source>
</evidence>
<gene>
    <name evidence="1" type="ORF">BV22DRAFT_1030752</name>
</gene>
<dbReference type="Proteomes" id="UP000790709">
    <property type="component" value="Unassembled WGS sequence"/>
</dbReference>
<evidence type="ECO:0000313" key="1">
    <source>
        <dbReference type="EMBL" id="KAH7928449.1"/>
    </source>
</evidence>
<reference evidence="1" key="1">
    <citation type="journal article" date="2021" name="New Phytol.">
        <title>Evolutionary innovations through gain and loss of genes in the ectomycorrhizal Boletales.</title>
        <authorList>
            <person name="Wu G."/>
            <person name="Miyauchi S."/>
            <person name="Morin E."/>
            <person name="Kuo A."/>
            <person name="Drula E."/>
            <person name="Varga T."/>
            <person name="Kohler A."/>
            <person name="Feng B."/>
            <person name="Cao Y."/>
            <person name="Lipzen A."/>
            <person name="Daum C."/>
            <person name="Hundley H."/>
            <person name="Pangilinan J."/>
            <person name="Johnson J."/>
            <person name="Barry K."/>
            <person name="LaButti K."/>
            <person name="Ng V."/>
            <person name="Ahrendt S."/>
            <person name="Min B."/>
            <person name="Choi I.G."/>
            <person name="Park H."/>
            <person name="Plett J.M."/>
            <person name="Magnuson J."/>
            <person name="Spatafora J.W."/>
            <person name="Nagy L.G."/>
            <person name="Henrissat B."/>
            <person name="Grigoriev I.V."/>
            <person name="Yang Z.L."/>
            <person name="Xu J."/>
            <person name="Martin F.M."/>
        </authorList>
    </citation>
    <scope>NUCLEOTIDE SEQUENCE</scope>
    <source>
        <strain evidence="1">KUC20120723A-06</strain>
    </source>
</reference>
<dbReference type="EMBL" id="MU266353">
    <property type="protein sequence ID" value="KAH7928449.1"/>
    <property type="molecule type" value="Genomic_DNA"/>
</dbReference>
<organism evidence="1 2">
    <name type="scientific">Leucogyrophana mollusca</name>
    <dbReference type="NCBI Taxonomy" id="85980"/>
    <lineage>
        <taxon>Eukaryota</taxon>
        <taxon>Fungi</taxon>
        <taxon>Dikarya</taxon>
        <taxon>Basidiomycota</taxon>
        <taxon>Agaricomycotina</taxon>
        <taxon>Agaricomycetes</taxon>
        <taxon>Agaricomycetidae</taxon>
        <taxon>Boletales</taxon>
        <taxon>Boletales incertae sedis</taxon>
        <taxon>Leucogyrophana</taxon>
    </lineage>
</organism>
<name>A0ACB8BRZ7_9AGAM</name>
<comment type="caution">
    <text evidence="1">The sequence shown here is derived from an EMBL/GenBank/DDBJ whole genome shotgun (WGS) entry which is preliminary data.</text>
</comment>
<sequence length="93" mass="10166">MPRPPTTYPCGQMLLSKRLTVSFPGTGSCPWCPIGCLGRWCSGVSLTAICSYHQKRGEDHCSTRSEGEKRLLYGPDSAQLCITRLVCCPLTIS</sequence>
<accession>A0ACB8BRZ7</accession>
<protein>
    <submittedName>
        <fullName evidence="1">Uncharacterized protein</fullName>
    </submittedName>
</protein>
<keyword evidence="2" id="KW-1185">Reference proteome</keyword>
<proteinExistence type="predicted"/>